<reference evidence="1 2" key="1">
    <citation type="journal article" date="2015" name="Genome Biol. Evol.">
        <title>Phylogenomic analyses indicate that early fungi evolved digesting cell walls of algal ancestors of land plants.</title>
        <authorList>
            <person name="Chang Y."/>
            <person name="Wang S."/>
            <person name="Sekimoto S."/>
            <person name="Aerts A.L."/>
            <person name="Choi C."/>
            <person name="Clum A."/>
            <person name="LaButti K.M."/>
            <person name="Lindquist E.A."/>
            <person name="Yee Ngan C."/>
            <person name="Ohm R.A."/>
            <person name="Salamov A.A."/>
            <person name="Grigoriev I.V."/>
            <person name="Spatafora J.W."/>
            <person name="Berbee M.L."/>
        </authorList>
    </citation>
    <scope>NUCLEOTIDE SEQUENCE [LARGE SCALE GENOMIC DNA]</scope>
    <source>
        <strain evidence="1 2">JEL478</strain>
    </source>
</reference>
<protein>
    <submittedName>
        <fullName evidence="1">NAD(P)-binding protein</fullName>
    </submittedName>
</protein>
<accession>A0A139ACL6</accession>
<dbReference type="PRINTS" id="PR00081">
    <property type="entry name" value="GDHRDH"/>
</dbReference>
<sequence>MTKTAIVTGAHGAFGKWIARNLWELDWDVFLVCRQKAQCVETVNWIKESAKKSGAGELDYIECDLGSYKDIKAMSTKFVAEGRKLHALVNNAATTPRTRTVTSEGLEAQFAVNIMAYYWLTKFLWPALVSTGTEADPARVVNVASGYAGGLDLTDMQFKRRAYDNNSAYRASKQAERMMTGSFAEKMSECQKGTVWISSCYPAWAPSKLSADLGTPGPDSEASGADTPVWCAVEGSLTNANNFHKTLGGYASKKAMRADEYQQDRKGMETLWKECERVTGLLEKTGRADL</sequence>
<dbReference type="InterPro" id="IPR002347">
    <property type="entry name" value="SDR_fam"/>
</dbReference>
<dbReference type="InterPro" id="IPR052992">
    <property type="entry name" value="SDR_member_12"/>
</dbReference>
<keyword evidence="2" id="KW-1185">Reference proteome</keyword>
<gene>
    <name evidence="1" type="ORF">M427DRAFT_57464</name>
</gene>
<dbReference type="STRING" id="1344416.A0A139ACL6"/>
<dbReference type="Gene3D" id="3.40.50.720">
    <property type="entry name" value="NAD(P)-binding Rossmann-like Domain"/>
    <property type="match status" value="1"/>
</dbReference>
<name>A0A139ACL6_GONPJ</name>
<dbReference type="OrthoDB" id="191139at2759"/>
<dbReference type="SUPFAM" id="SSF51735">
    <property type="entry name" value="NAD(P)-binding Rossmann-fold domains"/>
    <property type="match status" value="1"/>
</dbReference>
<dbReference type="Pfam" id="PF00106">
    <property type="entry name" value="adh_short"/>
    <property type="match status" value="1"/>
</dbReference>
<dbReference type="EMBL" id="KQ965768">
    <property type="protein sequence ID" value="KXS14551.1"/>
    <property type="molecule type" value="Genomic_DNA"/>
</dbReference>
<proteinExistence type="predicted"/>
<organism evidence="1 2">
    <name type="scientific">Gonapodya prolifera (strain JEL478)</name>
    <name type="common">Monoblepharis prolifera</name>
    <dbReference type="NCBI Taxonomy" id="1344416"/>
    <lineage>
        <taxon>Eukaryota</taxon>
        <taxon>Fungi</taxon>
        <taxon>Fungi incertae sedis</taxon>
        <taxon>Chytridiomycota</taxon>
        <taxon>Chytridiomycota incertae sedis</taxon>
        <taxon>Monoblepharidomycetes</taxon>
        <taxon>Monoblepharidales</taxon>
        <taxon>Gonapodyaceae</taxon>
        <taxon>Gonapodya</taxon>
    </lineage>
</organism>
<evidence type="ECO:0000313" key="1">
    <source>
        <dbReference type="EMBL" id="KXS14551.1"/>
    </source>
</evidence>
<dbReference type="PANTHER" id="PTHR44656">
    <property type="entry name" value="DEHYDROGENASE/REDUCTASE SDR FAMILY MEMBER 12"/>
    <property type="match status" value="1"/>
</dbReference>
<dbReference type="Proteomes" id="UP000070544">
    <property type="component" value="Unassembled WGS sequence"/>
</dbReference>
<evidence type="ECO:0000313" key="2">
    <source>
        <dbReference type="Proteomes" id="UP000070544"/>
    </source>
</evidence>
<dbReference type="InterPro" id="IPR036291">
    <property type="entry name" value="NAD(P)-bd_dom_sf"/>
</dbReference>
<dbReference type="AlphaFoldDB" id="A0A139ACL6"/>
<dbReference type="PANTHER" id="PTHR44656:SF7">
    <property type="entry name" value="DEHYDROGENASE_REDUCTASE SDR FAMILY MEMBER 12"/>
    <property type="match status" value="1"/>
</dbReference>